<accession>A0A1S7RJR2</accession>
<name>A0A1S7RJR2_9HYPH</name>
<dbReference type="AlphaFoldDB" id="A0A1S7RJR2"/>
<organism evidence="1 2">
    <name type="scientific">Agrobacterium deltaense Zutra 3/1</name>
    <dbReference type="NCBI Taxonomy" id="1183427"/>
    <lineage>
        <taxon>Bacteria</taxon>
        <taxon>Pseudomonadati</taxon>
        <taxon>Pseudomonadota</taxon>
        <taxon>Alphaproteobacteria</taxon>
        <taxon>Hyphomicrobiales</taxon>
        <taxon>Rhizobiaceae</taxon>
        <taxon>Rhizobium/Agrobacterium group</taxon>
        <taxon>Agrobacterium</taxon>
    </lineage>
</organism>
<evidence type="ECO:0000313" key="2">
    <source>
        <dbReference type="Proteomes" id="UP000191987"/>
    </source>
</evidence>
<evidence type="ECO:0000313" key="1">
    <source>
        <dbReference type="EMBL" id="CUX53568.1"/>
    </source>
</evidence>
<sequence length="61" mass="6570">MLSSESFGQALTVLKISWIEPHEPLHVTRNGRTADLSLTGMKVKTLPTTFGCGLSLALTGR</sequence>
<protein>
    <submittedName>
        <fullName evidence="1">Uncharacterized protein</fullName>
    </submittedName>
</protein>
<dbReference type="Proteomes" id="UP000191987">
    <property type="component" value="Unassembled WGS sequence"/>
</dbReference>
<dbReference type="EMBL" id="FBWG01000038">
    <property type="protein sequence ID" value="CUX53568.1"/>
    <property type="molecule type" value="Genomic_DNA"/>
</dbReference>
<proteinExistence type="predicted"/>
<reference evidence="1 2" key="1">
    <citation type="submission" date="2016-01" db="EMBL/GenBank/DDBJ databases">
        <authorList>
            <person name="Oliw E.H."/>
        </authorList>
    </citation>
    <scope>NUCLEOTIDE SEQUENCE [LARGE SCALE GENOMIC DNA]</scope>
    <source>
        <strain evidence="1 2">Zutra 3-1</strain>
    </source>
</reference>
<gene>
    <name evidence="1" type="ORF">AGR7C_Lc20020</name>
</gene>